<organism evidence="4">
    <name type="scientific">Candidatus Kentrum sp. DK</name>
    <dbReference type="NCBI Taxonomy" id="2126562"/>
    <lineage>
        <taxon>Bacteria</taxon>
        <taxon>Pseudomonadati</taxon>
        <taxon>Pseudomonadota</taxon>
        <taxon>Gammaproteobacteria</taxon>
        <taxon>Candidatus Kentrum</taxon>
    </lineage>
</organism>
<dbReference type="InterPro" id="IPR036116">
    <property type="entry name" value="FN3_sf"/>
</dbReference>
<name>A0A450SXA1_9GAMM</name>
<dbReference type="InterPro" id="IPR003961">
    <property type="entry name" value="FN3_dom"/>
</dbReference>
<dbReference type="SUPFAM" id="SSF49265">
    <property type="entry name" value="Fibronectin type III"/>
    <property type="match status" value="1"/>
</dbReference>
<dbReference type="Pfam" id="PF00041">
    <property type="entry name" value="fn3"/>
    <property type="match status" value="1"/>
</dbReference>
<reference evidence="4" key="1">
    <citation type="submission" date="2019-02" db="EMBL/GenBank/DDBJ databases">
        <authorList>
            <person name="Gruber-Vodicka R. H."/>
            <person name="Seah K. B. B."/>
        </authorList>
    </citation>
    <scope>NUCLEOTIDE SEQUENCE</scope>
    <source>
        <strain evidence="4">BECK_DK161</strain>
        <strain evidence="3">BECK_DK47</strain>
    </source>
</reference>
<dbReference type="AlphaFoldDB" id="A0A450SXA1"/>
<evidence type="ECO:0000313" key="3">
    <source>
        <dbReference type="EMBL" id="VFJ43391.1"/>
    </source>
</evidence>
<feature type="domain" description="Fibronectin type-III" evidence="2">
    <location>
        <begin position="114"/>
        <end position="203"/>
    </location>
</feature>
<dbReference type="EMBL" id="CAADEY010000067">
    <property type="protein sequence ID" value="VFJ58675.1"/>
    <property type="molecule type" value="Genomic_DNA"/>
</dbReference>
<evidence type="ECO:0000259" key="2">
    <source>
        <dbReference type="PROSITE" id="PS50853"/>
    </source>
</evidence>
<dbReference type="SMART" id="SM00060">
    <property type="entry name" value="FN3"/>
    <property type="match status" value="1"/>
</dbReference>
<dbReference type="EMBL" id="CAADEX010000005">
    <property type="protein sequence ID" value="VFJ43391.1"/>
    <property type="molecule type" value="Genomic_DNA"/>
</dbReference>
<evidence type="ECO:0000256" key="1">
    <source>
        <dbReference type="SAM" id="Coils"/>
    </source>
</evidence>
<gene>
    <name evidence="3" type="ORF">BECKDK2373B_GA0170837_100551</name>
    <name evidence="4" type="ORF">BECKDK2373C_GA0170839_10677</name>
</gene>
<accession>A0A450SXA1</accession>
<dbReference type="PROSITE" id="PS50853">
    <property type="entry name" value="FN3"/>
    <property type="match status" value="1"/>
</dbReference>
<proteinExistence type="predicted"/>
<dbReference type="InterPro" id="IPR013783">
    <property type="entry name" value="Ig-like_fold"/>
</dbReference>
<keyword evidence="1" id="KW-0175">Coiled coil</keyword>
<protein>
    <recommendedName>
        <fullName evidence="2">Fibronectin type-III domain-containing protein</fullName>
    </recommendedName>
</protein>
<evidence type="ECO:0000313" key="4">
    <source>
        <dbReference type="EMBL" id="VFJ58675.1"/>
    </source>
</evidence>
<dbReference type="CDD" id="cd00063">
    <property type="entry name" value="FN3"/>
    <property type="match status" value="1"/>
</dbReference>
<sequence>MRFPVKENDVFALGEKLHSGLKNNTDTYPDPPVPVEVLGATLKEYMAVKEEETANRAALEASVQKKNAVLETLSDEMRKEIRYAENRVDFDDAKLKQLGWGGRKTKTALQEPGQVLSLRVVRQGDGRITLAWKAPGNGGAVAAYQVQRLERLAANGSWIGAGMAMGTETTLENQERGKEFEFRTVAVNKAGEGEPSNTVMAVL</sequence>
<feature type="coiled-coil region" evidence="1">
    <location>
        <begin position="42"/>
        <end position="76"/>
    </location>
</feature>
<dbReference type="Gene3D" id="2.60.40.10">
    <property type="entry name" value="Immunoglobulins"/>
    <property type="match status" value="1"/>
</dbReference>